<evidence type="ECO:0000313" key="2">
    <source>
        <dbReference type="Proteomes" id="UP001057402"/>
    </source>
</evidence>
<organism evidence="1 2">
    <name type="scientific">Melastoma candidum</name>
    <dbReference type="NCBI Taxonomy" id="119954"/>
    <lineage>
        <taxon>Eukaryota</taxon>
        <taxon>Viridiplantae</taxon>
        <taxon>Streptophyta</taxon>
        <taxon>Embryophyta</taxon>
        <taxon>Tracheophyta</taxon>
        <taxon>Spermatophyta</taxon>
        <taxon>Magnoliopsida</taxon>
        <taxon>eudicotyledons</taxon>
        <taxon>Gunneridae</taxon>
        <taxon>Pentapetalae</taxon>
        <taxon>rosids</taxon>
        <taxon>malvids</taxon>
        <taxon>Myrtales</taxon>
        <taxon>Melastomataceae</taxon>
        <taxon>Melastomatoideae</taxon>
        <taxon>Melastomateae</taxon>
        <taxon>Melastoma</taxon>
    </lineage>
</organism>
<keyword evidence="2" id="KW-1185">Reference proteome</keyword>
<evidence type="ECO:0000313" key="1">
    <source>
        <dbReference type="EMBL" id="KAI4367578.1"/>
    </source>
</evidence>
<dbReference type="Proteomes" id="UP001057402">
    <property type="component" value="Chromosome 6"/>
</dbReference>
<gene>
    <name evidence="1" type="ORF">MLD38_023300</name>
</gene>
<accession>A0ACB9QN91</accession>
<protein>
    <submittedName>
        <fullName evidence="1">Uncharacterized protein</fullName>
    </submittedName>
</protein>
<dbReference type="EMBL" id="CM042885">
    <property type="protein sequence ID" value="KAI4367578.1"/>
    <property type="molecule type" value="Genomic_DNA"/>
</dbReference>
<proteinExistence type="predicted"/>
<name>A0ACB9QN91_9MYRT</name>
<comment type="caution">
    <text evidence="1">The sequence shown here is derived from an EMBL/GenBank/DDBJ whole genome shotgun (WGS) entry which is preliminary data.</text>
</comment>
<reference evidence="2" key="1">
    <citation type="journal article" date="2023" name="Front. Plant Sci.">
        <title>Chromosomal-level genome assembly of Melastoma candidum provides insights into trichome evolution.</title>
        <authorList>
            <person name="Zhong Y."/>
            <person name="Wu W."/>
            <person name="Sun C."/>
            <person name="Zou P."/>
            <person name="Liu Y."/>
            <person name="Dai S."/>
            <person name="Zhou R."/>
        </authorList>
    </citation>
    <scope>NUCLEOTIDE SEQUENCE [LARGE SCALE GENOMIC DNA]</scope>
</reference>
<sequence length="724" mass="77360">MVAAVMSESPTCNNKDNNNNGSSKPPPSSPSAPGKNPDANIVRKPRAKHVASRYLSPSPSSSSSTTIAAATATTTTRTTMGGTTALSSSSSGSSAARRFGSPLPTIKRSQSVDRKRVGYNANAGGELSAAAKLLVSSAKGLVSTSTRSLSVSFQGESFSLPVSKEKAANNAGNSRKPTPERKRVTSVGTAAARDTSGNAKLVDRHRWPGSTRRDSSGDCVGPIPRSFDWGNAGVVDDKTLFGCGSGNVGSFLGRIVSEDSRRVSRDGRLSLDLGRIESLTEGEVDRRMRSRLLNESCVASELTASDTDSVSSGSTSGMQESNCSSNSEISRTKSLPRGIAVSARFWQETNTRLRRLQDPGSPSSMSPGSRISSAGKFGQSKRISSEGSLSAPRGCPSPTRGATLPSSPGKTWANAITSPLRGMLSPSRNRPGPCNWSNGNNIANTPSILVFPMDVRRGKVGEDRIDDAHRLRLLYNCYLQWRFVNARADATDAVQTQNIEKILWGAWITISELRHAVAIKRMKLLLLRRRLTLASILKGQVHYLEDWSQLESDHASSLSGANEALKASTLRLPVIENAVVNIKNLKNVMGSAVDVMQGMVSSICCLSSKAEEMNSLVAELADMISKECFFLDHCKQLLSTLTAMRVSDCSLRIQMLQLHRAPLARSDVHSVNDSSLTDHGPNITLNKSSSISYLEEGHTTSTAVSFTGFNDFITSRSITSGIAG</sequence>